<dbReference type="InterPro" id="IPR016036">
    <property type="entry name" value="Malonyl_transacylase_ACP-bd"/>
</dbReference>
<feature type="domain" description="Malonyl-CoA:ACP transacylase (MAT)" evidence="1">
    <location>
        <begin position="5"/>
        <end position="189"/>
    </location>
</feature>
<name>X8BEF2_MYCXE</name>
<gene>
    <name evidence="2" type="ORF">I553_6089</name>
</gene>
<dbReference type="GO" id="GO:0016740">
    <property type="term" value="F:transferase activity"/>
    <property type="evidence" value="ECO:0007669"/>
    <property type="project" value="UniProtKB-KW"/>
</dbReference>
<protein>
    <submittedName>
        <fullName evidence="2">Acyl transferase domain protein</fullName>
    </submittedName>
</protein>
<dbReference type="Pfam" id="PF00698">
    <property type="entry name" value="Acyl_transf_1"/>
    <property type="match status" value="1"/>
</dbReference>
<organism evidence="2">
    <name type="scientific">Mycobacterium xenopi 4042</name>
    <dbReference type="NCBI Taxonomy" id="1299334"/>
    <lineage>
        <taxon>Bacteria</taxon>
        <taxon>Bacillati</taxon>
        <taxon>Actinomycetota</taxon>
        <taxon>Actinomycetes</taxon>
        <taxon>Mycobacteriales</taxon>
        <taxon>Mycobacteriaceae</taxon>
        <taxon>Mycobacterium</taxon>
    </lineage>
</organism>
<reference evidence="2" key="1">
    <citation type="submission" date="2014-01" db="EMBL/GenBank/DDBJ databases">
        <authorList>
            <person name="Brown-Elliot B."/>
            <person name="Wallace R."/>
            <person name="Lenaerts A."/>
            <person name="Ordway D."/>
            <person name="DeGroote M.A."/>
            <person name="Parker T."/>
            <person name="Sizemore C."/>
            <person name="Tallon L.J."/>
            <person name="Sadzewicz L.K."/>
            <person name="Sengamalay N."/>
            <person name="Fraser C.M."/>
            <person name="Hine E."/>
            <person name="Shefchek K.A."/>
            <person name="Das S.P."/>
            <person name="Tettelin H."/>
        </authorList>
    </citation>
    <scope>NUCLEOTIDE SEQUENCE [LARGE SCALE GENOMIC DNA]</scope>
    <source>
        <strain evidence="2">4042</strain>
    </source>
</reference>
<dbReference type="AlphaFoldDB" id="X8BEF2"/>
<dbReference type="SMART" id="SM00827">
    <property type="entry name" value="PKS_AT"/>
    <property type="match status" value="1"/>
</dbReference>
<accession>X8BEF2</accession>
<dbReference type="PATRIC" id="fig|1299334.3.peg.4251"/>
<dbReference type="InterPro" id="IPR001227">
    <property type="entry name" value="Ac_transferase_dom_sf"/>
</dbReference>
<sequence length="190" mass="20861">MDWSLTDVLRGARAHPAWTESMWCSPRCSLSWFRLPNCGARSVSVPMPSSAIPRRNRGRPRRGSAVVARRCARGHVAQQAASRIDRPRRHGVAGMQRRAGARRVGAFANRIGIAAINGRSAVVVSGEVAALEELVQRCTEHELRARRIDVDYASHSADVEAIREQLARALSGIEPVQRAPRSFPRSPAVS</sequence>
<dbReference type="Gene3D" id="3.30.70.250">
    <property type="entry name" value="Malonyl-CoA ACP transacylase, ACP-binding"/>
    <property type="match status" value="1"/>
</dbReference>
<keyword evidence="2" id="KW-0808">Transferase</keyword>
<dbReference type="SUPFAM" id="SSF55048">
    <property type="entry name" value="Probable ACP-binding domain of malonyl-CoA ACP transacylase"/>
    <property type="match status" value="1"/>
</dbReference>
<comment type="caution">
    <text evidence="2">The sequence shown here is derived from an EMBL/GenBank/DDBJ whole genome shotgun (WGS) entry which is preliminary data.</text>
</comment>
<evidence type="ECO:0000259" key="1">
    <source>
        <dbReference type="SMART" id="SM00827"/>
    </source>
</evidence>
<evidence type="ECO:0000313" key="2">
    <source>
        <dbReference type="EMBL" id="EUA42229.1"/>
    </source>
</evidence>
<dbReference type="EMBL" id="JAOB01000042">
    <property type="protein sequence ID" value="EUA42229.1"/>
    <property type="molecule type" value="Genomic_DNA"/>
</dbReference>
<proteinExistence type="predicted"/>
<dbReference type="Gene3D" id="3.40.366.10">
    <property type="entry name" value="Malonyl-Coenzyme A Acyl Carrier Protein, domain 2"/>
    <property type="match status" value="1"/>
</dbReference>
<dbReference type="InterPro" id="IPR014043">
    <property type="entry name" value="Acyl_transferase_dom"/>
</dbReference>